<dbReference type="Gene3D" id="2.40.350.10">
    <property type="entry name" value="SO1590-like"/>
    <property type="match status" value="1"/>
</dbReference>
<sequence length="132" mass="14135">MAMSSWDEQPLEFPTSLLNAPKMTRVKTERTLTGDLNGRGVAFYNLVYHPSDSPDPHMGTATFVGQMYFSGEIKGKGKGDIVLSGTGTYDKNGPVCNWESDPKTGTGDLVGLNATGGYKGLQGEDVTLEIKA</sequence>
<dbReference type="Proteomes" id="UP000054166">
    <property type="component" value="Unassembled WGS sequence"/>
</dbReference>
<dbReference type="EMBL" id="KN832984">
    <property type="protein sequence ID" value="KIM85715.1"/>
    <property type="molecule type" value="Genomic_DNA"/>
</dbReference>
<protein>
    <recommendedName>
        <fullName evidence="3">DUF3224 domain-containing protein</fullName>
    </recommendedName>
</protein>
<dbReference type="AlphaFoldDB" id="A0A0C3FP83"/>
<accession>A0A0C3FP83</accession>
<proteinExistence type="predicted"/>
<evidence type="ECO:0008006" key="3">
    <source>
        <dbReference type="Google" id="ProtNLM"/>
    </source>
</evidence>
<dbReference type="HOGENOM" id="CLU_146143_0_0_1"/>
<dbReference type="InterPro" id="IPR023159">
    <property type="entry name" value="SO1590-like_sf"/>
</dbReference>
<dbReference type="InParanoid" id="A0A0C3FP83"/>
<gene>
    <name evidence="1" type="ORF">PILCRDRAFT_816919</name>
</gene>
<reference evidence="1 2" key="1">
    <citation type="submission" date="2014-04" db="EMBL/GenBank/DDBJ databases">
        <authorList>
            <consortium name="DOE Joint Genome Institute"/>
            <person name="Kuo A."/>
            <person name="Tarkka M."/>
            <person name="Buscot F."/>
            <person name="Kohler A."/>
            <person name="Nagy L.G."/>
            <person name="Floudas D."/>
            <person name="Copeland A."/>
            <person name="Barry K.W."/>
            <person name="Cichocki N."/>
            <person name="Veneault-Fourrey C."/>
            <person name="LaButti K."/>
            <person name="Lindquist E.A."/>
            <person name="Lipzen A."/>
            <person name="Lundell T."/>
            <person name="Morin E."/>
            <person name="Murat C."/>
            <person name="Sun H."/>
            <person name="Tunlid A."/>
            <person name="Henrissat B."/>
            <person name="Grigoriev I.V."/>
            <person name="Hibbett D.S."/>
            <person name="Martin F."/>
            <person name="Nordberg H.P."/>
            <person name="Cantor M.N."/>
            <person name="Hua S.X."/>
        </authorList>
    </citation>
    <scope>NUCLEOTIDE SEQUENCE [LARGE SCALE GENOMIC DNA]</scope>
    <source>
        <strain evidence="1 2">F 1598</strain>
    </source>
</reference>
<dbReference type="Pfam" id="PF11528">
    <property type="entry name" value="DUF3224"/>
    <property type="match status" value="1"/>
</dbReference>
<keyword evidence="2" id="KW-1185">Reference proteome</keyword>
<name>A0A0C3FP83_PILCF</name>
<evidence type="ECO:0000313" key="1">
    <source>
        <dbReference type="EMBL" id="KIM85715.1"/>
    </source>
</evidence>
<dbReference type="OrthoDB" id="3203116at2759"/>
<evidence type="ECO:0000313" key="2">
    <source>
        <dbReference type="Proteomes" id="UP000054166"/>
    </source>
</evidence>
<dbReference type="SUPFAM" id="SSF159238">
    <property type="entry name" value="SO1590-like"/>
    <property type="match status" value="1"/>
</dbReference>
<dbReference type="InterPro" id="IPR021607">
    <property type="entry name" value="DUF3224"/>
</dbReference>
<organism evidence="1 2">
    <name type="scientific">Piloderma croceum (strain F 1598)</name>
    <dbReference type="NCBI Taxonomy" id="765440"/>
    <lineage>
        <taxon>Eukaryota</taxon>
        <taxon>Fungi</taxon>
        <taxon>Dikarya</taxon>
        <taxon>Basidiomycota</taxon>
        <taxon>Agaricomycotina</taxon>
        <taxon>Agaricomycetes</taxon>
        <taxon>Agaricomycetidae</taxon>
        <taxon>Atheliales</taxon>
        <taxon>Atheliaceae</taxon>
        <taxon>Piloderma</taxon>
    </lineage>
</organism>
<reference evidence="2" key="2">
    <citation type="submission" date="2015-01" db="EMBL/GenBank/DDBJ databases">
        <title>Evolutionary Origins and Diversification of the Mycorrhizal Mutualists.</title>
        <authorList>
            <consortium name="DOE Joint Genome Institute"/>
            <consortium name="Mycorrhizal Genomics Consortium"/>
            <person name="Kohler A."/>
            <person name="Kuo A."/>
            <person name="Nagy L.G."/>
            <person name="Floudas D."/>
            <person name="Copeland A."/>
            <person name="Barry K.W."/>
            <person name="Cichocki N."/>
            <person name="Veneault-Fourrey C."/>
            <person name="LaButti K."/>
            <person name="Lindquist E.A."/>
            <person name="Lipzen A."/>
            <person name="Lundell T."/>
            <person name="Morin E."/>
            <person name="Murat C."/>
            <person name="Riley R."/>
            <person name="Ohm R."/>
            <person name="Sun H."/>
            <person name="Tunlid A."/>
            <person name="Henrissat B."/>
            <person name="Grigoriev I.V."/>
            <person name="Hibbett D.S."/>
            <person name="Martin F."/>
        </authorList>
    </citation>
    <scope>NUCLEOTIDE SEQUENCE [LARGE SCALE GENOMIC DNA]</scope>
    <source>
        <strain evidence="2">F 1598</strain>
    </source>
</reference>